<evidence type="ECO:0000313" key="16">
    <source>
        <dbReference type="Proteomes" id="UP001165343"/>
    </source>
</evidence>
<dbReference type="Gene3D" id="3.40.50.11540">
    <property type="entry name" value="NADH-ubiquinone oxidoreductase 51kDa subunit"/>
    <property type="match status" value="1"/>
</dbReference>
<dbReference type="Gene3D" id="1.20.1440.230">
    <property type="entry name" value="NADH-ubiquinone oxidoreductase 51kDa subunit, iron-sulphur binding domain"/>
    <property type="match status" value="1"/>
</dbReference>
<comment type="similarity">
    <text evidence="3 13">Belongs to the complex I 51 kDa subunit family.</text>
</comment>
<feature type="domain" description="NADH-ubiquinone oxidoreductase 51kDa subunit iron-sulphur binding" evidence="14">
    <location>
        <begin position="337"/>
        <end position="382"/>
    </location>
</feature>
<accession>A0ABT0RCG4</accession>
<evidence type="ECO:0000256" key="4">
    <source>
        <dbReference type="ARBA" id="ARBA00022485"/>
    </source>
</evidence>
<dbReference type="RefSeq" id="WP_249866931.1">
    <property type="nucleotide sequence ID" value="NZ_JAMGBC010000001.1"/>
</dbReference>
<keyword evidence="4 13" id="KW-0004">4Fe-4S</keyword>
<evidence type="ECO:0000256" key="12">
    <source>
        <dbReference type="ARBA" id="ARBA00047712"/>
    </source>
</evidence>
<evidence type="ECO:0000256" key="1">
    <source>
        <dbReference type="ARBA" id="ARBA00001917"/>
    </source>
</evidence>
<keyword evidence="11 13" id="KW-0520">NAD</keyword>
<dbReference type="InterPro" id="IPR019575">
    <property type="entry name" value="Nuop51_4Fe4S-bd"/>
</dbReference>
<keyword evidence="9 13" id="KW-0408">Iron</keyword>
<dbReference type="NCBIfam" id="NF010120">
    <property type="entry name" value="PRK13596.1"/>
    <property type="match status" value="1"/>
</dbReference>
<dbReference type="InterPro" id="IPR011537">
    <property type="entry name" value="NADH-UbQ_OxRdtase_suF"/>
</dbReference>
<dbReference type="Pfam" id="PF01512">
    <property type="entry name" value="Complex1_51K"/>
    <property type="match status" value="1"/>
</dbReference>
<evidence type="ECO:0000256" key="13">
    <source>
        <dbReference type="RuleBase" id="RU364066"/>
    </source>
</evidence>
<keyword evidence="10 13" id="KW-0411">Iron-sulfur</keyword>
<comment type="cofactor">
    <cofactor evidence="1 13">
        <name>FMN</name>
        <dbReference type="ChEBI" id="CHEBI:58210"/>
    </cofactor>
</comment>
<protein>
    <recommendedName>
        <fullName evidence="13">NADH-quinone oxidoreductase subunit F</fullName>
        <ecNumber evidence="13">7.1.1.-</ecNumber>
    </recommendedName>
</protein>
<keyword evidence="6 13" id="KW-0288">FMN</keyword>
<dbReference type="InterPro" id="IPR054765">
    <property type="entry name" value="SLBB_dom"/>
</dbReference>
<dbReference type="InterPro" id="IPR037207">
    <property type="entry name" value="Nuop51_4Fe4S-bd_sf"/>
</dbReference>
<comment type="cofactor">
    <cofactor evidence="2 13">
        <name>[4Fe-4S] cluster</name>
        <dbReference type="ChEBI" id="CHEBI:49883"/>
    </cofactor>
</comment>
<dbReference type="Gene3D" id="3.10.20.600">
    <property type="match status" value="1"/>
</dbReference>
<evidence type="ECO:0000256" key="5">
    <source>
        <dbReference type="ARBA" id="ARBA00022630"/>
    </source>
</evidence>
<dbReference type="PANTHER" id="PTHR11780">
    <property type="entry name" value="NADH-UBIQUINONE OXIDOREDUCTASE FLAVOPROTEIN 1 NDUFV1"/>
    <property type="match status" value="1"/>
</dbReference>
<evidence type="ECO:0000256" key="7">
    <source>
        <dbReference type="ARBA" id="ARBA00022723"/>
    </source>
</evidence>
<keyword evidence="5 13" id="KW-0285">Flavoprotein</keyword>
<dbReference type="SUPFAM" id="SSF142984">
    <property type="entry name" value="Nqo1 middle domain-like"/>
    <property type="match status" value="1"/>
</dbReference>
<keyword evidence="13" id="KW-0874">Quinone</keyword>
<dbReference type="EMBL" id="JAMGBC010000001">
    <property type="protein sequence ID" value="MCL6677951.1"/>
    <property type="molecule type" value="Genomic_DNA"/>
</dbReference>
<keyword evidence="7 13" id="KW-0479">Metal-binding</keyword>
<name>A0ABT0RCG4_9SPHN</name>
<dbReference type="InterPro" id="IPR001949">
    <property type="entry name" value="NADH-UbQ_OxRdtase_51kDa_CS"/>
</dbReference>
<proteinExistence type="inferred from homology"/>
<dbReference type="InterPro" id="IPR037225">
    <property type="entry name" value="Nuo51_FMN-bd_sf"/>
</dbReference>
<dbReference type="Pfam" id="PF22461">
    <property type="entry name" value="SLBB_2"/>
    <property type="match status" value="1"/>
</dbReference>
<dbReference type="NCBIfam" id="TIGR01959">
    <property type="entry name" value="nuoF_fam"/>
    <property type="match status" value="1"/>
</dbReference>
<dbReference type="PROSITE" id="PS00645">
    <property type="entry name" value="COMPLEX1_51K_2"/>
    <property type="match status" value="1"/>
</dbReference>
<dbReference type="SUPFAM" id="SSF142019">
    <property type="entry name" value="Nqo1 FMN-binding domain-like"/>
    <property type="match status" value="1"/>
</dbReference>
<organism evidence="15 16">
    <name type="scientific">Sphingomonas anseongensis</name>
    <dbReference type="NCBI Taxonomy" id="2908207"/>
    <lineage>
        <taxon>Bacteria</taxon>
        <taxon>Pseudomonadati</taxon>
        <taxon>Pseudomonadota</taxon>
        <taxon>Alphaproteobacteria</taxon>
        <taxon>Sphingomonadales</taxon>
        <taxon>Sphingomonadaceae</taxon>
        <taxon>Sphingomonas</taxon>
    </lineage>
</organism>
<dbReference type="EC" id="7.1.1.-" evidence="13"/>
<dbReference type="Proteomes" id="UP001165343">
    <property type="component" value="Unassembled WGS sequence"/>
</dbReference>
<dbReference type="SMART" id="SM00928">
    <property type="entry name" value="NADH_4Fe-4S"/>
    <property type="match status" value="1"/>
</dbReference>
<evidence type="ECO:0000256" key="6">
    <source>
        <dbReference type="ARBA" id="ARBA00022643"/>
    </source>
</evidence>
<evidence type="ECO:0000256" key="10">
    <source>
        <dbReference type="ARBA" id="ARBA00023014"/>
    </source>
</evidence>
<evidence type="ECO:0000256" key="11">
    <source>
        <dbReference type="ARBA" id="ARBA00023027"/>
    </source>
</evidence>
<dbReference type="InterPro" id="IPR050837">
    <property type="entry name" value="ComplexI_51kDa_subunit"/>
</dbReference>
<keyword evidence="16" id="KW-1185">Reference proteome</keyword>
<dbReference type="SUPFAM" id="SSF140490">
    <property type="entry name" value="Nqo1C-terminal domain-like"/>
    <property type="match status" value="1"/>
</dbReference>
<sequence>MGYTGPLADKDRIFTNVYGFQSPYLKAAKQRGDWDETAKLMQIGQDPIIDIVKASGLRGRGGAGFPTGMKWSFMPKEPKPGKPNFLVVNADESEPGSCKDREIIRHDPHKLIEGSLIAAFAMRARAGYIYIRGEFIREAEVLERAVAEAYDAGLLGKNAAGSGFDFDLFVHRGAGAYICGEETAMLNSLEGKKGFPRLKPPFPAGAGLYGCPTTVNNVESIAVVPTILRRGAAWFAGIGREKNEGTKLFQLSGHINTPCVVEESMGISFRELIDRHGGGIRGGWDNLLAVIPGGSSVPLVPAAEIMDCPMDFDGLKALGSGLGTAAVIVMDKSTDIVRAISRISYFYKHESCGQCTPCREGTGWMWRVMERLREGEATVETIDKLLDVTKQVEGHTICALGDAAAWPIQGLIRHFRPELERRIAERKSREMLEAAE</sequence>
<comment type="function">
    <text evidence="13">NDH-1 shuttles electrons from NADH, via FMN and iron-sulfur (Fe-S) centers, to quinones in the respiratory chain.</text>
</comment>
<keyword evidence="8" id="KW-1278">Translocase</keyword>
<evidence type="ECO:0000259" key="14">
    <source>
        <dbReference type="SMART" id="SM00928"/>
    </source>
</evidence>
<dbReference type="PROSITE" id="PS00644">
    <property type="entry name" value="COMPLEX1_51K_1"/>
    <property type="match status" value="1"/>
</dbReference>
<reference evidence="15" key="1">
    <citation type="submission" date="2022-05" db="EMBL/GenBank/DDBJ databases">
        <authorList>
            <person name="Jo J.-H."/>
            <person name="Im W.-T."/>
        </authorList>
    </citation>
    <scope>NUCLEOTIDE SEQUENCE</scope>
    <source>
        <strain evidence="15">RG327</strain>
    </source>
</reference>
<evidence type="ECO:0000256" key="9">
    <source>
        <dbReference type="ARBA" id="ARBA00023004"/>
    </source>
</evidence>
<comment type="catalytic activity">
    <reaction evidence="12 13">
        <text>a quinone + NADH + 5 H(+)(in) = a quinol + NAD(+) + 4 H(+)(out)</text>
        <dbReference type="Rhea" id="RHEA:57888"/>
        <dbReference type="ChEBI" id="CHEBI:15378"/>
        <dbReference type="ChEBI" id="CHEBI:24646"/>
        <dbReference type="ChEBI" id="CHEBI:57540"/>
        <dbReference type="ChEBI" id="CHEBI:57945"/>
        <dbReference type="ChEBI" id="CHEBI:132124"/>
    </reaction>
</comment>
<dbReference type="PANTHER" id="PTHR11780:SF10">
    <property type="entry name" value="NADH DEHYDROGENASE [UBIQUINONE] FLAVOPROTEIN 1, MITOCHONDRIAL"/>
    <property type="match status" value="1"/>
</dbReference>
<dbReference type="Pfam" id="PF10589">
    <property type="entry name" value="NADH_4Fe-4S"/>
    <property type="match status" value="1"/>
</dbReference>
<dbReference type="InterPro" id="IPR011538">
    <property type="entry name" value="Nuo51_FMN-bd"/>
</dbReference>
<comment type="caution">
    <text evidence="15">The sequence shown here is derived from an EMBL/GenBank/DDBJ whole genome shotgun (WGS) entry which is preliminary data.</text>
</comment>
<evidence type="ECO:0000313" key="15">
    <source>
        <dbReference type="EMBL" id="MCL6677951.1"/>
    </source>
</evidence>
<evidence type="ECO:0000256" key="2">
    <source>
        <dbReference type="ARBA" id="ARBA00001966"/>
    </source>
</evidence>
<evidence type="ECO:0000256" key="8">
    <source>
        <dbReference type="ARBA" id="ARBA00022967"/>
    </source>
</evidence>
<gene>
    <name evidence="15" type="primary">nuoF</name>
    <name evidence="15" type="ORF">LZ519_01265</name>
</gene>
<evidence type="ECO:0000256" key="3">
    <source>
        <dbReference type="ARBA" id="ARBA00007523"/>
    </source>
</evidence>